<dbReference type="Pfam" id="PF00005">
    <property type="entry name" value="ABC_tran"/>
    <property type="match status" value="1"/>
</dbReference>
<evidence type="ECO:0000259" key="11">
    <source>
        <dbReference type="PROSITE" id="PS50929"/>
    </source>
</evidence>
<feature type="transmembrane region" description="Helical" evidence="9">
    <location>
        <begin position="32"/>
        <end position="51"/>
    </location>
</feature>
<evidence type="ECO:0000256" key="8">
    <source>
        <dbReference type="SAM" id="MobiDB-lite"/>
    </source>
</evidence>
<feature type="region of interest" description="Disordered" evidence="8">
    <location>
        <begin position="606"/>
        <end position="629"/>
    </location>
</feature>
<dbReference type="Pfam" id="PF00664">
    <property type="entry name" value="ABC_membrane"/>
    <property type="match status" value="1"/>
</dbReference>
<protein>
    <submittedName>
        <fullName evidence="12">ABC transporter ATP-binding protein</fullName>
    </submittedName>
</protein>
<feature type="transmembrane region" description="Helical" evidence="9">
    <location>
        <begin position="82"/>
        <end position="100"/>
    </location>
</feature>
<dbReference type="PANTHER" id="PTHR43394">
    <property type="entry name" value="ATP-DEPENDENT PERMEASE MDL1, MITOCHONDRIAL"/>
    <property type="match status" value="1"/>
</dbReference>
<dbReference type="Gene3D" id="3.40.50.300">
    <property type="entry name" value="P-loop containing nucleotide triphosphate hydrolases"/>
    <property type="match status" value="1"/>
</dbReference>
<dbReference type="OrthoDB" id="5288404at2"/>
<dbReference type="AlphaFoldDB" id="A0A172Y6H4"/>
<evidence type="ECO:0000256" key="6">
    <source>
        <dbReference type="ARBA" id="ARBA00023136"/>
    </source>
</evidence>
<dbReference type="InterPro" id="IPR017871">
    <property type="entry name" value="ABC_transporter-like_CS"/>
</dbReference>
<keyword evidence="6 9" id="KW-0472">Membrane</keyword>
<dbReference type="InterPro" id="IPR027417">
    <property type="entry name" value="P-loop_NTPase"/>
</dbReference>
<dbReference type="eggNOG" id="COG1132">
    <property type="taxonomic scope" value="Bacteria"/>
</dbReference>
<dbReference type="GO" id="GO:0090374">
    <property type="term" value="P:oligopeptide export from mitochondrion"/>
    <property type="evidence" value="ECO:0007669"/>
    <property type="project" value="TreeGrafter"/>
</dbReference>
<sequence length="629" mass="66967">MTVPAPHDDAREPLRPLLARIWREYLSRHKPAFFASMLLAGVSGGLTALLLKFLEPAIDLLFGQHQGPVTIWKTVTIPADKVLIAIPLFIIVVAVIRSLSMAGQAALVNRLGHGIVGDIQKQLFSGMIRADLSRLRSQHSGTFVSSVLFDANLVREAFTSGVVNYTQNALMLLGVIVAMGFIDLPLTLIVLLGVPVVSWIIRRFGKKSRKAARGAMVETEALSSALMENLDGVRVIKIENREAAEEARVSTVIDRRQRHVIKGADSRAFSGPASDIVAYGVVAAVMAYAGWSASQGEMTVGAFASFIGMLLLAGQALRQVTNLTTVLSEGFTAARRLFAALDIEPEIREASNAAQVAPGPVTVALEQVSFAYRADEDGSAPTLSDVSLHVAPGETIALVGPSGGGKSTILSLLPRFYDVTAGQVTLNGRDIRELSLSSLRDHIALVTQEPFLFDDTIAGNIAYGRPGATAKDIVEAARAAAAHDFVAALPDGYATRVGEAGARLSGGQRQRIAIARAFLKDAPILLLDEATSALDTESEALVQAALERLMDGRATLMIAHRLSTVKNADRIYVVDGGRVVEEGTHDALVARGGLYARLARQQSLDSDPEALPGFDTLPPLAELPDETGA</sequence>
<dbReference type="FunFam" id="3.40.50.300:FF:000218">
    <property type="entry name" value="Multidrug ABC transporter ATP-binding protein"/>
    <property type="match status" value="1"/>
</dbReference>
<dbReference type="InterPro" id="IPR003439">
    <property type="entry name" value="ABC_transporter-like_ATP-bd"/>
</dbReference>
<dbReference type="PROSITE" id="PS50929">
    <property type="entry name" value="ABC_TM1F"/>
    <property type="match status" value="1"/>
</dbReference>
<comment type="subcellular location">
    <subcellularLocation>
        <location evidence="1">Cell membrane</location>
        <topology evidence="1">Multi-pass membrane protein</topology>
    </subcellularLocation>
</comment>
<evidence type="ECO:0000256" key="5">
    <source>
        <dbReference type="ARBA" id="ARBA00022989"/>
    </source>
</evidence>
<evidence type="ECO:0000256" key="1">
    <source>
        <dbReference type="ARBA" id="ARBA00004651"/>
    </source>
</evidence>
<evidence type="ECO:0000256" key="2">
    <source>
        <dbReference type="ARBA" id="ARBA00022692"/>
    </source>
</evidence>
<evidence type="ECO:0000313" key="12">
    <source>
        <dbReference type="EMBL" id="ANF54823.1"/>
    </source>
</evidence>
<keyword evidence="4 12" id="KW-0067">ATP-binding</keyword>
<dbReference type="SUPFAM" id="SSF52540">
    <property type="entry name" value="P-loop containing nucleoside triphosphate hydrolases"/>
    <property type="match status" value="1"/>
</dbReference>
<evidence type="ECO:0000313" key="13">
    <source>
        <dbReference type="Proteomes" id="UP000077603"/>
    </source>
</evidence>
<dbReference type="Proteomes" id="UP000077603">
    <property type="component" value="Chromosome"/>
</dbReference>
<dbReference type="InterPro" id="IPR039421">
    <property type="entry name" value="Type_1_exporter"/>
</dbReference>
<evidence type="ECO:0000259" key="10">
    <source>
        <dbReference type="PROSITE" id="PS50893"/>
    </source>
</evidence>
<name>A0A172Y6H4_9CAUL</name>
<proteinExistence type="predicted"/>
<keyword evidence="13" id="KW-1185">Reference proteome</keyword>
<feature type="domain" description="ABC transporter" evidence="10">
    <location>
        <begin position="363"/>
        <end position="601"/>
    </location>
</feature>
<dbReference type="EMBL" id="CP015614">
    <property type="protein sequence ID" value="ANF54823.1"/>
    <property type="molecule type" value="Genomic_DNA"/>
</dbReference>
<keyword evidence="2 9" id="KW-0812">Transmembrane</keyword>
<keyword evidence="3" id="KW-0547">Nucleotide-binding</keyword>
<dbReference type="GO" id="GO:0005524">
    <property type="term" value="F:ATP binding"/>
    <property type="evidence" value="ECO:0007669"/>
    <property type="project" value="UniProtKB-KW"/>
</dbReference>
<feature type="transmembrane region" description="Helical" evidence="9">
    <location>
        <begin position="169"/>
        <end position="201"/>
    </location>
</feature>
<dbReference type="GO" id="GO:0016887">
    <property type="term" value="F:ATP hydrolysis activity"/>
    <property type="evidence" value="ECO:0007669"/>
    <property type="project" value="InterPro"/>
</dbReference>
<dbReference type="STRING" id="588932.DA69_08760"/>
<dbReference type="PROSITE" id="PS50893">
    <property type="entry name" value="ABC_TRANSPORTER_2"/>
    <property type="match status" value="1"/>
</dbReference>
<dbReference type="SUPFAM" id="SSF90123">
    <property type="entry name" value="ABC transporter transmembrane region"/>
    <property type="match status" value="1"/>
</dbReference>
<gene>
    <name evidence="12" type="ORF">DA69_08760</name>
</gene>
<dbReference type="PROSITE" id="PS00211">
    <property type="entry name" value="ABC_TRANSPORTER_1"/>
    <property type="match status" value="1"/>
</dbReference>
<feature type="domain" description="ABC transmembrane type-1" evidence="11">
    <location>
        <begin position="34"/>
        <end position="329"/>
    </location>
</feature>
<evidence type="ECO:0000256" key="9">
    <source>
        <dbReference type="SAM" id="Phobius"/>
    </source>
</evidence>
<organism evidence="12 13">
    <name type="scientific">Brevundimonas naejangsanensis</name>
    <dbReference type="NCBI Taxonomy" id="588932"/>
    <lineage>
        <taxon>Bacteria</taxon>
        <taxon>Pseudomonadati</taxon>
        <taxon>Pseudomonadota</taxon>
        <taxon>Alphaproteobacteria</taxon>
        <taxon>Caulobacterales</taxon>
        <taxon>Caulobacteraceae</taxon>
        <taxon>Brevundimonas</taxon>
    </lineage>
</organism>
<comment type="function">
    <text evidence="7">Part of an ABC transporter complex. Transmembrane domains (TMD) form a pore in the inner membrane and the ATP-binding domain (NBD) is responsible for energy generation.</text>
</comment>
<evidence type="ECO:0000256" key="7">
    <source>
        <dbReference type="ARBA" id="ARBA00024725"/>
    </source>
</evidence>
<dbReference type="KEGG" id="bne:DA69_08760"/>
<dbReference type="SMART" id="SM00382">
    <property type="entry name" value="AAA"/>
    <property type="match status" value="1"/>
</dbReference>
<dbReference type="CDD" id="cd18552">
    <property type="entry name" value="ABC_6TM_MsbA_like"/>
    <property type="match status" value="1"/>
</dbReference>
<accession>A0A172Y6H4</accession>
<keyword evidence="5 9" id="KW-1133">Transmembrane helix</keyword>
<evidence type="ECO:0000256" key="4">
    <source>
        <dbReference type="ARBA" id="ARBA00022840"/>
    </source>
</evidence>
<dbReference type="Gene3D" id="1.20.1560.10">
    <property type="entry name" value="ABC transporter type 1, transmembrane domain"/>
    <property type="match status" value="1"/>
</dbReference>
<dbReference type="GO" id="GO:0005886">
    <property type="term" value="C:plasma membrane"/>
    <property type="evidence" value="ECO:0007669"/>
    <property type="project" value="UniProtKB-SubCell"/>
</dbReference>
<dbReference type="InterPro" id="IPR036640">
    <property type="entry name" value="ABC1_TM_sf"/>
</dbReference>
<evidence type="ECO:0000256" key="3">
    <source>
        <dbReference type="ARBA" id="ARBA00022741"/>
    </source>
</evidence>
<dbReference type="InterPro" id="IPR003593">
    <property type="entry name" value="AAA+_ATPase"/>
</dbReference>
<reference evidence="12 13" key="1">
    <citation type="journal article" date="2014" name="Genome Announc.">
        <title>Genome Sequence of a Promising Hydrogen-Producing Facultative Anaerobic Bacterium, Brevundimonas naejangsanensis Strain B1.</title>
        <authorList>
            <person name="Su H."/>
            <person name="Zhang T."/>
            <person name="Bao M."/>
            <person name="Jiang Y."/>
            <person name="Wang Y."/>
            <person name="Tan T."/>
        </authorList>
    </citation>
    <scope>NUCLEOTIDE SEQUENCE [LARGE SCALE GENOMIC DNA]</scope>
    <source>
        <strain evidence="12 13">B1</strain>
    </source>
</reference>
<dbReference type="PANTHER" id="PTHR43394:SF1">
    <property type="entry name" value="ATP-BINDING CASSETTE SUB-FAMILY B MEMBER 10, MITOCHONDRIAL"/>
    <property type="match status" value="1"/>
</dbReference>
<dbReference type="GO" id="GO:0015421">
    <property type="term" value="F:ABC-type oligopeptide transporter activity"/>
    <property type="evidence" value="ECO:0007669"/>
    <property type="project" value="TreeGrafter"/>
</dbReference>
<dbReference type="InterPro" id="IPR011527">
    <property type="entry name" value="ABC1_TM_dom"/>
</dbReference>
<dbReference type="RefSeq" id="WP_025978347.1">
    <property type="nucleotide sequence ID" value="NZ_CP015614.1"/>
</dbReference>